<name>A0AA86U1J1_9EUKA</name>
<sequence length="99" mass="11831">MNYQLKPISQIQKSRFNPLQNIQPQLNNGVTNIVERLTKKQNRQHSKDQAKRVGNIFYKKQQTEINCETLNNLRVFPIPQANDDSYYIDIEMEIQQYFE</sequence>
<evidence type="ECO:0000313" key="1">
    <source>
        <dbReference type="EMBL" id="CAI9936626.1"/>
    </source>
</evidence>
<dbReference type="EMBL" id="CAXDID020000552">
    <property type="protein sequence ID" value="CAL6102172.1"/>
    <property type="molecule type" value="Genomic_DNA"/>
</dbReference>
<dbReference type="AlphaFoldDB" id="A0AA86U1J1"/>
<reference evidence="2 3" key="2">
    <citation type="submission" date="2024-07" db="EMBL/GenBank/DDBJ databases">
        <authorList>
            <person name="Akdeniz Z."/>
        </authorList>
    </citation>
    <scope>NUCLEOTIDE SEQUENCE [LARGE SCALE GENOMIC DNA]</scope>
</reference>
<comment type="caution">
    <text evidence="1">The sequence shown here is derived from an EMBL/GenBank/DDBJ whole genome shotgun (WGS) entry which is preliminary data.</text>
</comment>
<evidence type="ECO:0000313" key="3">
    <source>
        <dbReference type="Proteomes" id="UP001642409"/>
    </source>
</evidence>
<keyword evidence="3" id="KW-1185">Reference proteome</keyword>
<dbReference type="Proteomes" id="UP001642409">
    <property type="component" value="Unassembled WGS sequence"/>
</dbReference>
<reference evidence="1" key="1">
    <citation type="submission" date="2023-06" db="EMBL/GenBank/DDBJ databases">
        <authorList>
            <person name="Kurt Z."/>
        </authorList>
    </citation>
    <scope>NUCLEOTIDE SEQUENCE</scope>
</reference>
<accession>A0AA86U1J1</accession>
<gene>
    <name evidence="1" type="ORF">HINF_LOCUS24271</name>
    <name evidence="2" type="ORF">HINF_LOCUS71540</name>
</gene>
<dbReference type="EMBL" id="CATOUU010000638">
    <property type="protein sequence ID" value="CAI9936626.1"/>
    <property type="molecule type" value="Genomic_DNA"/>
</dbReference>
<protein>
    <submittedName>
        <fullName evidence="2">Hypothetical_protein</fullName>
    </submittedName>
</protein>
<proteinExistence type="predicted"/>
<evidence type="ECO:0000313" key="2">
    <source>
        <dbReference type="EMBL" id="CAL6102172.1"/>
    </source>
</evidence>
<organism evidence="1">
    <name type="scientific">Hexamita inflata</name>
    <dbReference type="NCBI Taxonomy" id="28002"/>
    <lineage>
        <taxon>Eukaryota</taxon>
        <taxon>Metamonada</taxon>
        <taxon>Diplomonadida</taxon>
        <taxon>Hexamitidae</taxon>
        <taxon>Hexamitinae</taxon>
        <taxon>Hexamita</taxon>
    </lineage>
</organism>